<dbReference type="OrthoDB" id="8673173at2"/>
<keyword evidence="2" id="KW-0175">Coiled coil</keyword>
<dbReference type="AlphaFoldDB" id="A0A5B9Q4J8"/>
<feature type="domain" description="Amidohydrolase-related" evidence="3">
    <location>
        <begin position="175"/>
        <end position="405"/>
    </location>
</feature>
<dbReference type="SUPFAM" id="SSF51556">
    <property type="entry name" value="Metallo-dependent hydrolases"/>
    <property type="match status" value="1"/>
</dbReference>
<dbReference type="KEGG" id="bgok:Pr1d_11670"/>
<evidence type="ECO:0000256" key="2">
    <source>
        <dbReference type="SAM" id="Coils"/>
    </source>
</evidence>
<name>A0A5B9Q4J8_9BACT</name>
<reference evidence="4 5" key="1">
    <citation type="submission" date="2019-08" db="EMBL/GenBank/DDBJ databases">
        <title>Deep-cultivation of Planctomycetes and their phenomic and genomic characterization uncovers novel biology.</title>
        <authorList>
            <person name="Wiegand S."/>
            <person name="Jogler M."/>
            <person name="Boedeker C."/>
            <person name="Pinto D."/>
            <person name="Vollmers J."/>
            <person name="Rivas-Marin E."/>
            <person name="Kohn T."/>
            <person name="Peeters S.H."/>
            <person name="Heuer A."/>
            <person name="Rast P."/>
            <person name="Oberbeckmann S."/>
            <person name="Bunk B."/>
            <person name="Jeske O."/>
            <person name="Meyerdierks A."/>
            <person name="Storesund J.E."/>
            <person name="Kallscheuer N."/>
            <person name="Luecker S."/>
            <person name="Lage O.M."/>
            <person name="Pohl T."/>
            <person name="Merkel B.J."/>
            <person name="Hornburger P."/>
            <person name="Mueller R.-W."/>
            <person name="Bruemmer F."/>
            <person name="Labrenz M."/>
            <person name="Spormann A.M."/>
            <person name="Op den Camp H."/>
            <person name="Overmann J."/>
            <person name="Amann R."/>
            <person name="Jetten M.S.M."/>
            <person name="Mascher T."/>
            <person name="Medema M.H."/>
            <person name="Devos D.P."/>
            <person name="Kaster A.-K."/>
            <person name="Ovreas L."/>
            <person name="Rohde M."/>
            <person name="Galperin M.Y."/>
            <person name="Jogler C."/>
        </authorList>
    </citation>
    <scope>NUCLEOTIDE SEQUENCE [LARGE SCALE GENOMIC DNA]</scope>
    <source>
        <strain evidence="4 5">Pr1d</strain>
    </source>
</reference>
<dbReference type="GO" id="GO:0019748">
    <property type="term" value="P:secondary metabolic process"/>
    <property type="evidence" value="ECO:0007669"/>
    <property type="project" value="TreeGrafter"/>
</dbReference>
<sequence length="428" mass="48800">MGSKEDISRRGAETQRRGCNAFLCASSSLRETLLPLFLSALIASVVIAEEPLDGKDGRPLALDQFMPRSQLVVPEHHPQRAKFPAVDIHVHCRYKLHQTPEALAEFVRLMNHQNIAVGVSLDGGLGERLAEHKKFLWTKYRDRFVIFANIDWQGKGKKEEPATWDCHRPDFGHRMALALAEAKEQGASGLKVFKMLGLKYQNPDGSLIAVDDPRWDPIWQACGELGFPVLIHTADPVAFFEPTDRFNERWEELQRHPNWSFAGEEFPTHAELLKQFLNVVKRHPQTDFIGAHMVNIPENLGELGNWLDKYPNLYADLSARLAEIGRQPVTARAFFIKYADRILFGTDGPRSARRLNPHWRLLETHDEYFPYAEDQYPPQGMWNIYGLDLPDEVLRKVYAENAARLISGVRERLAKYTAEVTEAQATSP</sequence>
<keyword evidence="1" id="KW-0456">Lyase</keyword>
<evidence type="ECO:0000256" key="1">
    <source>
        <dbReference type="ARBA" id="ARBA00023239"/>
    </source>
</evidence>
<evidence type="ECO:0000313" key="4">
    <source>
        <dbReference type="EMBL" id="QEG33897.1"/>
    </source>
</evidence>
<evidence type="ECO:0000313" key="5">
    <source>
        <dbReference type="Proteomes" id="UP000323917"/>
    </source>
</evidence>
<keyword evidence="5" id="KW-1185">Reference proteome</keyword>
<dbReference type="EMBL" id="CP042913">
    <property type="protein sequence ID" value="QEG33897.1"/>
    <property type="molecule type" value="Genomic_DNA"/>
</dbReference>
<dbReference type="GO" id="GO:0016831">
    <property type="term" value="F:carboxy-lyase activity"/>
    <property type="evidence" value="ECO:0007669"/>
    <property type="project" value="InterPro"/>
</dbReference>
<dbReference type="Pfam" id="PF04909">
    <property type="entry name" value="Amidohydro_2"/>
    <property type="match status" value="1"/>
</dbReference>
<dbReference type="PANTHER" id="PTHR21240">
    <property type="entry name" value="2-AMINO-3-CARBOXYLMUCONATE-6-SEMIALDEHYDE DECARBOXYLASE"/>
    <property type="match status" value="1"/>
</dbReference>
<dbReference type="GO" id="GO:0005737">
    <property type="term" value="C:cytoplasm"/>
    <property type="evidence" value="ECO:0007669"/>
    <property type="project" value="TreeGrafter"/>
</dbReference>
<protein>
    <submittedName>
        <fullName evidence="4">Amidohydrolase</fullName>
    </submittedName>
</protein>
<organism evidence="4 5">
    <name type="scientific">Bythopirellula goksoeyrii</name>
    <dbReference type="NCBI Taxonomy" id="1400387"/>
    <lineage>
        <taxon>Bacteria</taxon>
        <taxon>Pseudomonadati</taxon>
        <taxon>Planctomycetota</taxon>
        <taxon>Planctomycetia</taxon>
        <taxon>Pirellulales</taxon>
        <taxon>Lacipirellulaceae</taxon>
        <taxon>Bythopirellula</taxon>
    </lineage>
</organism>
<keyword evidence="4" id="KW-0378">Hydrolase</keyword>
<proteinExistence type="predicted"/>
<dbReference type="InterPro" id="IPR006680">
    <property type="entry name" value="Amidohydro-rel"/>
</dbReference>
<evidence type="ECO:0000259" key="3">
    <source>
        <dbReference type="Pfam" id="PF04909"/>
    </source>
</evidence>
<dbReference type="PANTHER" id="PTHR21240:SF28">
    <property type="entry name" value="ISO-OROTATE DECARBOXYLASE (EUROFUNG)"/>
    <property type="match status" value="1"/>
</dbReference>
<feature type="coiled-coil region" evidence="2">
    <location>
        <begin position="399"/>
        <end position="426"/>
    </location>
</feature>
<dbReference type="GO" id="GO:0016787">
    <property type="term" value="F:hydrolase activity"/>
    <property type="evidence" value="ECO:0007669"/>
    <property type="project" value="UniProtKB-KW"/>
</dbReference>
<dbReference type="InterPro" id="IPR032466">
    <property type="entry name" value="Metal_Hydrolase"/>
</dbReference>
<dbReference type="InterPro" id="IPR032465">
    <property type="entry name" value="ACMSD"/>
</dbReference>
<accession>A0A5B9Q4J8</accession>
<gene>
    <name evidence="4" type="ORF">Pr1d_11670</name>
</gene>
<dbReference type="Proteomes" id="UP000323917">
    <property type="component" value="Chromosome"/>
</dbReference>
<dbReference type="Gene3D" id="3.20.20.140">
    <property type="entry name" value="Metal-dependent hydrolases"/>
    <property type="match status" value="1"/>
</dbReference>